<comment type="caution">
    <text evidence="2">The sequence shown here is derived from an EMBL/GenBank/DDBJ whole genome shotgun (WGS) entry which is preliminary data.</text>
</comment>
<evidence type="ECO:0000256" key="1">
    <source>
        <dbReference type="SAM" id="MobiDB-lite"/>
    </source>
</evidence>
<protein>
    <submittedName>
        <fullName evidence="2">Uncharacterized protein</fullName>
    </submittedName>
</protein>
<feature type="region of interest" description="Disordered" evidence="1">
    <location>
        <begin position="81"/>
        <end position="108"/>
    </location>
</feature>
<accession>A0A4Y7TFQ4</accession>
<organism evidence="2 3">
    <name type="scientific">Coprinellus micaceus</name>
    <name type="common">Glistening ink-cap mushroom</name>
    <name type="synonym">Coprinus micaceus</name>
    <dbReference type="NCBI Taxonomy" id="71717"/>
    <lineage>
        <taxon>Eukaryota</taxon>
        <taxon>Fungi</taxon>
        <taxon>Dikarya</taxon>
        <taxon>Basidiomycota</taxon>
        <taxon>Agaricomycotina</taxon>
        <taxon>Agaricomycetes</taxon>
        <taxon>Agaricomycetidae</taxon>
        <taxon>Agaricales</taxon>
        <taxon>Agaricineae</taxon>
        <taxon>Psathyrellaceae</taxon>
        <taxon>Coprinellus</taxon>
    </lineage>
</organism>
<name>A0A4Y7TFQ4_COPMI</name>
<feature type="compositionally biased region" description="Basic and acidic residues" evidence="1">
    <location>
        <begin position="81"/>
        <end position="102"/>
    </location>
</feature>
<dbReference type="Proteomes" id="UP000298030">
    <property type="component" value="Unassembled WGS sequence"/>
</dbReference>
<dbReference type="AlphaFoldDB" id="A0A4Y7TFQ4"/>
<feature type="region of interest" description="Disordered" evidence="1">
    <location>
        <begin position="155"/>
        <end position="184"/>
    </location>
</feature>
<sequence>MLCIVPRFFLDRLRHRLRWLSQWMGSKAILLESLILAPHPLHSTQVGLNTLARGSARSLRSRAASAGVRVVERIRACKGESLSEKRGSKKKGDERGMKGKGEEPEELASRKRRGGWLIYEGRSHLRGLSHPLYGLVESRQGFPLTDALETRRLPQETIIDSARSDKGPKSTHRGHNRVVNTKPI</sequence>
<evidence type="ECO:0000313" key="3">
    <source>
        <dbReference type="Proteomes" id="UP000298030"/>
    </source>
</evidence>
<keyword evidence="3" id="KW-1185">Reference proteome</keyword>
<dbReference type="EMBL" id="QPFP01000013">
    <property type="protein sequence ID" value="TEB33015.1"/>
    <property type="molecule type" value="Genomic_DNA"/>
</dbReference>
<gene>
    <name evidence="2" type="ORF">FA13DRAFT_177220</name>
</gene>
<proteinExistence type="predicted"/>
<reference evidence="2 3" key="1">
    <citation type="journal article" date="2019" name="Nat. Ecol. Evol.">
        <title>Megaphylogeny resolves global patterns of mushroom evolution.</title>
        <authorList>
            <person name="Varga T."/>
            <person name="Krizsan K."/>
            <person name="Foldi C."/>
            <person name="Dima B."/>
            <person name="Sanchez-Garcia M."/>
            <person name="Sanchez-Ramirez S."/>
            <person name="Szollosi G.J."/>
            <person name="Szarkandi J.G."/>
            <person name="Papp V."/>
            <person name="Albert L."/>
            <person name="Andreopoulos W."/>
            <person name="Angelini C."/>
            <person name="Antonin V."/>
            <person name="Barry K.W."/>
            <person name="Bougher N.L."/>
            <person name="Buchanan P."/>
            <person name="Buyck B."/>
            <person name="Bense V."/>
            <person name="Catcheside P."/>
            <person name="Chovatia M."/>
            <person name="Cooper J."/>
            <person name="Damon W."/>
            <person name="Desjardin D."/>
            <person name="Finy P."/>
            <person name="Geml J."/>
            <person name="Haridas S."/>
            <person name="Hughes K."/>
            <person name="Justo A."/>
            <person name="Karasinski D."/>
            <person name="Kautmanova I."/>
            <person name="Kiss B."/>
            <person name="Kocsube S."/>
            <person name="Kotiranta H."/>
            <person name="LaButti K.M."/>
            <person name="Lechner B.E."/>
            <person name="Liimatainen K."/>
            <person name="Lipzen A."/>
            <person name="Lukacs Z."/>
            <person name="Mihaltcheva S."/>
            <person name="Morgado L.N."/>
            <person name="Niskanen T."/>
            <person name="Noordeloos M.E."/>
            <person name="Ohm R.A."/>
            <person name="Ortiz-Santana B."/>
            <person name="Ovrebo C."/>
            <person name="Racz N."/>
            <person name="Riley R."/>
            <person name="Savchenko A."/>
            <person name="Shiryaev A."/>
            <person name="Soop K."/>
            <person name="Spirin V."/>
            <person name="Szebenyi C."/>
            <person name="Tomsovsky M."/>
            <person name="Tulloss R.E."/>
            <person name="Uehling J."/>
            <person name="Grigoriev I.V."/>
            <person name="Vagvolgyi C."/>
            <person name="Papp T."/>
            <person name="Martin F.M."/>
            <person name="Miettinen O."/>
            <person name="Hibbett D.S."/>
            <person name="Nagy L.G."/>
        </authorList>
    </citation>
    <scope>NUCLEOTIDE SEQUENCE [LARGE SCALE GENOMIC DNA]</scope>
    <source>
        <strain evidence="2 3">FP101781</strain>
    </source>
</reference>
<evidence type="ECO:0000313" key="2">
    <source>
        <dbReference type="EMBL" id="TEB33015.1"/>
    </source>
</evidence>